<protein>
    <submittedName>
        <fullName evidence="2">Uncharacterized protein</fullName>
    </submittedName>
</protein>
<accession>A0A4U5LYC2</accession>
<evidence type="ECO:0000256" key="1">
    <source>
        <dbReference type="SAM" id="MobiDB-lite"/>
    </source>
</evidence>
<dbReference type="AlphaFoldDB" id="A0A4U5LYC2"/>
<gene>
    <name evidence="2" type="ORF">L596_028396</name>
</gene>
<evidence type="ECO:0000313" key="2">
    <source>
        <dbReference type="EMBL" id="TKR61266.1"/>
    </source>
</evidence>
<sequence>METHKDHFGTSLRIGNEWSTERRSRRLSIERGLTPTLVFATCFQEESPGIAASTIVLIKCTNSPRYRAKRTRGSERKSGGNDWPPPNARSPVAIRRRRPHADHRVPLVSLSHSRFHRIGDANSSSASFTSSSASLFSSSAFLSSPAYLPSSLLSMRSSCVILTGPTFISRCFPP</sequence>
<reference evidence="2 3" key="1">
    <citation type="journal article" date="2015" name="Genome Biol.">
        <title>Comparative genomics of Steinernema reveals deeply conserved gene regulatory networks.</title>
        <authorList>
            <person name="Dillman A.R."/>
            <person name="Macchietto M."/>
            <person name="Porter C.F."/>
            <person name="Rogers A."/>
            <person name="Williams B."/>
            <person name="Antoshechkin I."/>
            <person name="Lee M.M."/>
            <person name="Goodwin Z."/>
            <person name="Lu X."/>
            <person name="Lewis E.E."/>
            <person name="Goodrich-Blair H."/>
            <person name="Stock S.P."/>
            <person name="Adams B.J."/>
            <person name="Sternberg P.W."/>
            <person name="Mortazavi A."/>
        </authorList>
    </citation>
    <scope>NUCLEOTIDE SEQUENCE [LARGE SCALE GENOMIC DNA]</scope>
    <source>
        <strain evidence="2 3">ALL</strain>
    </source>
</reference>
<organism evidence="2 3">
    <name type="scientific">Steinernema carpocapsae</name>
    <name type="common">Entomopathogenic nematode</name>
    <dbReference type="NCBI Taxonomy" id="34508"/>
    <lineage>
        <taxon>Eukaryota</taxon>
        <taxon>Metazoa</taxon>
        <taxon>Ecdysozoa</taxon>
        <taxon>Nematoda</taxon>
        <taxon>Chromadorea</taxon>
        <taxon>Rhabditida</taxon>
        <taxon>Tylenchina</taxon>
        <taxon>Panagrolaimomorpha</taxon>
        <taxon>Strongyloidoidea</taxon>
        <taxon>Steinernematidae</taxon>
        <taxon>Steinernema</taxon>
    </lineage>
</organism>
<name>A0A4U5LYC2_STECR</name>
<keyword evidence="3" id="KW-1185">Reference proteome</keyword>
<dbReference type="Proteomes" id="UP000298663">
    <property type="component" value="Unassembled WGS sequence"/>
</dbReference>
<comment type="caution">
    <text evidence="2">The sequence shown here is derived from an EMBL/GenBank/DDBJ whole genome shotgun (WGS) entry which is preliminary data.</text>
</comment>
<proteinExistence type="predicted"/>
<feature type="region of interest" description="Disordered" evidence="1">
    <location>
        <begin position="66"/>
        <end position="98"/>
    </location>
</feature>
<evidence type="ECO:0000313" key="3">
    <source>
        <dbReference type="Proteomes" id="UP000298663"/>
    </source>
</evidence>
<reference evidence="2 3" key="2">
    <citation type="journal article" date="2019" name="G3 (Bethesda)">
        <title>Hybrid Assembly of the Genome of the Entomopathogenic Nematode Steinernema carpocapsae Identifies the X-Chromosome.</title>
        <authorList>
            <person name="Serra L."/>
            <person name="Macchietto M."/>
            <person name="Macias-Munoz A."/>
            <person name="McGill C.J."/>
            <person name="Rodriguez I.M."/>
            <person name="Rodriguez B."/>
            <person name="Murad R."/>
            <person name="Mortazavi A."/>
        </authorList>
    </citation>
    <scope>NUCLEOTIDE SEQUENCE [LARGE SCALE GENOMIC DNA]</scope>
    <source>
        <strain evidence="2 3">ALL</strain>
    </source>
</reference>
<dbReference type="EMBL" id="AZBU02000011">
    <property type="protein sequence ID" value="TKR61266.1"/>
    <property type="molecule type" value="Genomic_DNA"/>
</dbReference>